<evidence type="ECO:0000313" key="8">
    <source>
        <dbReference type="EMBL" id="QQP91342.1"/>
    </source>
</evidence>
<name>A0ABX7BAC8_9PROT</name>
<dbReference type="SUPFAM" id="SSF103481">
    <property type="entry name" value="Multidrug resistance efflux transporter EmrE"/>
    <property type="match status" value="2"/>
</dbReference>
<dbReference type="Proteomes" id="UP000595197">
    <property type="component" value="Chromosome"/>
</dbReference>
<protein>
    <submittedName>
        <fullName evidence="8">DMT family transporter</fullName>
    </submittedName>
</protein>
<dbReference type="InterPro" id="IPR000620">
    <property type="entry name" value="EamA_dom"/>
</dbReference>
<dbReference type="InterPro" id="IPR037185">
    <property type="entry name" value="EmrE-like"/>
</dbReference>
<dbReference type="PANTHER" id="PTHR32322">
    <property type="entry name" value="INNER MEMBRANE TRANSPORTER"/>
    <property type="match status" value="1"/>
</dbReference>
<keyword evidence="5 6" id="KW-0472">Membrane</keyword>
<proteinExistence type="predicted"/>
<feature type="transmembrane region" description="Helical" evidence="6">
    <location>
        <begin position="215"/>
        <end position="236"/>
    </location>
</feature>
<keyword evidence="9" id="KW-1185">Reference proteome</keyword>
<feature type="transmembrane region" description="Helical" evidence="6">
    <location>
        <begin position="281"/>
        <end position="300"/>
    </location>
</feature>
<reference evidence="8" key="1">
    <citation type="submission" date="2021-02" db="EMBL/GenBank/DDBJ databases">
        <title>Skermanella TT6 skin isolate.</title>
        <authorList>
            <person name="Lee K."/>
            <person name="Ganzorig M."/>
        </authorList>
    </citation>
    <scope>NUCLEOTIDE SEQUENCE</scope>
    <source>
        <strain evidence="8">TT6</strain>
    </source>
</reference>
<feature type="domain" description="EamA" evidence="7">
    <location>
        <begin position="42"/>
        <end position="172"/>
    </location>
</feature>
<feature type="transmembrane region" description="Helical" evidence="6">
    <location>
        <begin position="248"/>
        <end position="269"/>
    </location>
</feature>
<accession>A0ABX7BAC8</accession>
<feature type="transmembrane region" description="Helical" evidence="6">
    <location>
        <begin position="72"/>
        <end position="90"/>
    </location>
</feature>
<dbReference type="PANTHER" id="PTHR32322:SF18">
    <property type="entry name" value="S-ADENOSYLMETHIONINE_S-ADENOSYLHOMOCYSTEINE TRANSPORTER"/>
    <property type="match status" value="1"/>
</dbReference>
<dbReference type="InterPro" id="IPR050638">
    <property type="entry name" value="AA-Vitamin_Transporters"/>
</dbReference>
<feature type="transmembrane region" description="Helical" evidence="6">
    <location>
        <begin position="306"/>
        <end position="323"/>
    </location>
</feature>
<keyword evidence="4 6" id="KW-1133">Transmembrane helix</keyword>
<feature type="transmembrane region" description="Helical" evidence="6">
    <location>
        <begin position="40"/>
        <end position="60"/>
    </location>
</feature>
<evidence type="ECO:0000256" key="4">
    <source>
        <dbReference type="ARBA" id="ARBA00022989"/>
    </source>
</evidence>
<feature type="domain" description="EamA" evidence="7">
    <location>
        <begin position="188"/>
        <end position="323"/>
    </location>
</feature>
<feature type="transmembrane region" description="Helical" evidence="6">
    <location>
        <begin position="157"/>
        <end position="176"/>
    </location>
</feature>
<feature type="transmembrane region" description="Helical" evidence="6">
    <location>
        <begin position="191"/>
        <end position="208"/>
    </location>
</feature>
<evidence type="ECO:0000256" key="2">
    <source>
        <dbReference type="ARBA" id="ARBA00022475"/>
    </source>
</evidence>
<evidence type="ECO:0000256" key="3">
    <source>
        <dbReference type="ARBA" id="ARBA00022692"/>
    </source>
</evidence>
<comment type="subcellular location">
    <subcellularLocation>
        <location evidence="1">Cell membrane</location>
        <topology evidence="1">Multi-pass membrane protein</topology>
    </subcellularLocation>
</comment>
<feature type="transmembrane region" description="Helical" evidence="6">
    <location>
        <begin position="102"/>
        <end position="123"/>
    </location>
</feature>
<evidence type="ECO:0000256" key="1">
    <source>
        <dbReference type="ARBA" id="ARBA00004651"/>
    </source>
</evidence>
<dbReference type="EMBL" id="CP067420">
    <property type="protein sequence ID" value="QQP91342.1"/>
    <property type="molecule type" value="Genomic_DNA"/>
</dbReference>
<evidence type="ECO:0000256" key="5">
    <source>
        <dbReference type="ARBA" id="ARBA00023136"/>
    </source>
</evidence>
<organism evidence="8 9">
    <name type="scientific">Skermanella cutis</name>
    <dbReference type="NCBI Taxonomy" id="2775420"/>
    <lineage>
        <taxon>Bacteria</taxon>
        <taxon>Pseudomonadati</taxon>
        <taxon>Pseudomonadota</taxon>
        <taxon>Alphaproteobacteria</taxon>
        <taxon>Rhodospirillales</taxon>
        <taxon>Azospirillaceae</taxon>
        <taxon>Skermanella</taxon>
    </lineage>
</organism>
<evidence type="ECO:0000259" key="7">
    <source>
        <dbReference type="Pfam" id="PF00892"/>
    </source>
</evidence>
<keyword evidence="3 6" id="KW-0812">Transmembrane</keyword>
<dbReference type="Pfam" id="PF00892">
    <property type="entry name" value="EamA"/>
    <property type="match status" value="2"/>
</dbReference>
<evidence type="ECO:0000313" key="9">
    <source>
        <dbReference type="Proteomes" id="UP000595197"/>
    </source>
</evidence>
<keyword evidence="2" id="KW-1003">Cell membrane</keyword>
<evidence type="ECO:0000256" key="6">
    <source>
        <dbReference type="SAM" id="Phobius"/>
    </source>
</evidence>
<gene>
    <name evidence="8" type="ORF">IGS68_09095</name>
</gene>
<sequence>MAGFSGLAPDHRHRLSRRRCSVASRNDAAVPSKNRLFDQVWLLLMLPPLFWASNAIVGRAVAGAVPPVGLAFWRWTLGALLILPFAWRHLRADADVLKRHRAVIALLALLGIAVFNTLVYLGLNTTSVLNAVMMQTGIPPLIVLMSFLMFRDRVSAVQGAGIALSLAGALTLISKGDLGALVRLDLNPGDLWIFVAVVSYAGYTALLRRRPAVHAFSFLFVTFAAGAAMILPFYLVETLGGRPYEVTALAIGATVYVALFPSILAYLCFNRLVAVAGPNRAGMCIHLVPVFGTVLAILFLGETLHVFHMAGIALIAVGIALATRRR</sequence>